<protein>
    <submittedName>
        <fullName evidence="1">Uncharacterized protein</fullName>
    </submittedName>
</protein>
<dbReference type="EMBL" id="CP000283">
    <property type="protein sequence ID" value="ABE37919.1"/>
    <property type="molecule type" value="Genomic_DNA"/>
</dbReference>
<dbReference type="AlphaFoldDB" id="Q13DC0"/>
<evidence type="ECO:0000313" key="2">
    <source>
        <dbReference type="Proteomes" id="UP000001818"/>
    </source>
</evidence>
<proteinExistence type="predicted"/>
<dbReference type="HOGENOM" id="CLU_169001_0_0_5"/>
<gene>
    <name evidence="1" type="ordered locus">RPD_0681</name>
</gene>
<dbReference type="Proteomes" id="UP000001818">
    <property type="component" value="Chromosome"/>
</dbReference>
<reference evidence="1 2" key="1">
    <citation type="submission" date="2006-03" db="EMBL/GenBank/DDBJ databases">
        <title>Complete sequence of Rhodopseudomonas palustris BisB5.</title>
        <authorList>
            <consortium name="US DOE Joint Genome Institute"/>
            <person name="Copeland A."/>
            <person name="Lucas S."/>
            <person name="Lapidus A."/>
            <person name="Barry K."/>
            <person name="Detter J.C."/>
            <person name="Glavina del Rio T."/>
            <person name="Hammon N."/>
            <person name="Israni S."/>
            <person name="Dalin E."/>
            <person name="Tice H."/>
            <person name="Pitluck S."/>
            <person name="Chain P."/>
            <person name="Malfatti S."/>
            <person name="Shin M."/>
            <person name="Vergez L."/>
            <person name="Schmutz J."/>
            <person name="Larimer F."/>
            <person name="Land M."/>
            <person name="Hauser L."/>
            <person name="Pelletier D.A."/>
            <person name="Kyrpides N."/>
            <person name="Lykidis A."/>
            <person name="Oda Y."/>
            <person name="Harwood C.S."/>
            <person name="Richardson P."/>
        </authorList>
    </citation>
    <scope>NUCLEOTIDE SEQUENCE [LARGE SCALE GENOMIC DNA]</scope>
    <source>
        <strain evidence="1 2">BisB5</strain>
    </source>
</reference>
<evidence type="ECO:0000313" key="1">
    <source>
        <dbReference type="EMBL" id="ABE37919.1"/>
    </source>
</evidence>
<dbReference type="STRING" id="316057.RPD_0681"/>
<dbReference type="KEGG" id="rpd:RPD_0681"/>
<name>Q13DC0_RHOPS</name>
<organism evidence="1 2">
    <name type="scientific">Rhodopseudomonas palustris (strain BisB5)</name>
    <dbReference type="NCBI Taxonomy" id="316057"/>
    <lineage>
        <taxon>Bacteria</taxon>
        <taxon>Pseudomonadati</taxon>
        <taxon>Pseudomonadota</taxon>
        <taxon>Alphaproteobacteria</taxon>
        <taxon>Hyphomicrobiales</taxon>
        <taxon>Nitrobacteraceae</taxon>
        <taxon>Rhodopseudomonas</taxon>
    </lineage>
</organism>
<accession>Q13DC0</accession>
<sequence>MLQLKPVSCKPNWYGGSMRSSTMILLGSVALVAAFAVSDRVGGPRGVLIEPAVAATPVAPPVSAFRTVTSSSCSANGCPTTCEADEALISAICIGSSGAKFSDNLLVENGQITASCGPSSTAIVVSCARK</sequence>